<gene>
    <name evidence="2" type="ORF">SCARUB_00399</name>
</gene>
<dbReference type="CDD" id="cd00009">
    <property type="entry name" value="AAA"/>
    <property type="match status" value="1"/>
</dbReference>
<dbReference type="SMART" id="SM00382">
    <property type="entry name" value="AAA"/>
    <property type="match status" value="1"/>
</dbReference>
<evidence type="ECO:0000313" key="3">
    <source>
        <dbReference type="Proteomes" id="UP000094056"/>
    </source>
</evidence>
<dbReference type="Proteomes" id="UP000094056">
    <property type="component" value="Unassembled WGS sequence"/>
</dbReference>
<dbReference type="Pfam" id="PF13173">
    <property type="entry name" value="AAA_14"/>
    <property type="match status" value="1"/>
</dbReference>
<sequence length="127" mass="14452">MIKREREYLTLQKLLKRHPVVGIVGTRQVGKTTLARSLVEKRLSPFSYFDLENPEDLARLDDPMLALKGLKGLVVIDEVQRLPNLFTVLRVLVDRPKAQTRFLVLGSASPDILRQGSETLAGRIFYH</sequence>
<dbReference type="InterPro" id="IPR041682">
    <property type="entry name" value="AAA_14"/>
</dbReference>
<protein>
    <recommendedName>
        <fullName evidence="1">AAA+ ATPase domain-containing protein</fullName>
    </recommendedName>
</protein>
<dbReference type="Gene3D" id="3.40.50.300">
    <property type="entry name" value="P-loop containing nucleotide triphosphate hydrolases"/>
    <property type="match status" value="1"/>
</dbReference>
<dbReference type="AlphaFoldDB" id="A0A1E3XFS1"/>
<dbReference type="PANTHER" id="PTHR43566">
    <property type="entry name" value="CONSERVED PROTEIN"/>
    <property type="match status" value="1"/>
</dbReference>
<organism evidence="2 3">
    <name type="scientific">Candidatus Scalindua rubra</name>
    <dbReference type="NCBI Taxonomy" id="1872076"/>
    <lineage>
        <taxon>Bacteria</taxon>
        <taxon>Pseudomonadati</taxon>
        <taxon>Planctomycetota</taxon>
        <taxon>Candidatus Brocadiia</taxon>
        <taxon>Candidatus Brocadiales</taxon>
        <taxon>Candidatus Scalinduaceae</taxon>
        <taxon>Candidatus Scalindua</taxon>
    </lineage>
</organism>
<evidence type="ECO:0000313" key="2">
    <source>
        <dbReference type="EMBL" id="ODS34448.1"/>
    </source>
</evidence>
<accession>A0A1E3XFS1</accession>
<dbReference type="EMBL" id="MAYW01000006">
    <property type="protein sequence ID" value="ODS34448.1"/>
    <property type="molecule type" value="Genomic_DNA"/>
</dbReference>
<dbReference type="PANTHER" id="PTHR43566:SF2">
    <property type="entry name" value="DUF4143 DOMAIN-CONTAINING PROTEIN"/>
    <property type="match status" value="1"/>
</dbReference>
<feature type="domain" description="AAA+ ATPase" evidence="1">
    <location>
        <begin position="17"/>
        <end position="125"/>
    </location>
</feature>
<dbReference type="InterPro" id="IPR003593">
    <property type="entry name" value="AAA+_ATPase"/>
</dbReference>
<proteinExistence type="predicted"/>
<comment type="caution">
    <text evidence="2">The sequence shown here is derived from an EMBL/GenBank/DDBJ whole genome shotgun (WGS) entry which is preliminary data.</text>
</comment>
<evidence type="ECO:0000259" key="1">
    <source>
        <dbReference type="SMART" id="SM00382"/>
    </source>
</evidence>
<dbReference type="SUPFAM" id="SSF52540">
    <property type="entry name" value="P-loop containing nucleoside triphosphate hydrolases"/>
    <property type="match status" value="1"/>
</dbReference>
<name>A0A1E3XFS1_9BACT</name>
<feature type="non-terminal residue" evidence="2">
    <location>
        <position position="127"/>
    </location>
</feature>
<dbReference type="InterPro" id="IPR027417">
    <property type="entry name" value="P-loop_NTPase"/>
</dbReference>
<reference evidence="2 3" key="1">
    <citation type="submission" date="2016-07" db="EMBL/GenBank/DDBJ databases">
        <title>Draft genome of Scalindua rubra, obtained from a brine-seawater interface in the Red Sea, sheds light on salt adaptation in anammox bacteria.</title>
        <authorList>
            <person name="Speth D.R."/>
            <person name="Lagkouvardos I."/>
            <person name="Wang Y."/>
            <person name="Qian P.-Y."/>
            <person name="Dutilh B.E."/>
            <person name="Jetten M.S."/>
        </authorList>
    </citation>
    <scope>NUCLEOTIDE SEQUENCE [LARGE SCALE GENOMIC DNA]</scope>
    <source>
        <strain evidence="2">BSI-1</strain>
    </source>
</reference>